<reference evidence="1" key="2">
    <citation type="journal article" date="2015" name="Fish Shellfish Immunol.">
        <title>Early steps in the European eel (Anguilla anguilla)-Vibrio vulnificus interaction in the gills: Role of the RtxA13 toxin.</title>
        <authorList>
            <person name="Callol A."/>
            <person name="Pajuelo D."/>
            <person name="Ebbesson L."/>
            <person name="Teles M."/>
            <person name="MacKenzie S."/>
            <person name="Amaro C."/>
        </authorList>
    </citation>
    <scope>NUCLEOTIDE SEQUENCE</scope>
</reference>
<protein>
    <submittedName>
        <fullName evidence="1">Uncharacterized protein</fullName>
    </submittedName>
</protein>
<sequence length="61" mass="7377">MMTLLHFERYFTVALLRRSARTAHFELVKKITDDKDQVICSRRAHNFLREPQEQTLNHLCF</sequence>
<accession>A0A0E9RRG1</accession>
<reference evidence="1" key="1">
    <citation type="submission" date="2014-11" db="EMBL/GenBank/DDBJ databases">
        <authorList>
            <person name="Amaro Gonzalez C."/>
        </authorList>
    </citation>
    <scope>NUCLEOTIDE SEQUENCE</scope>
</reference>
<name>A0A0E9RRG1_ANGAN</name>
<dbReference type="EMBL" id="GBXM01077669">
    <property type="protein sequence ID" value="JAH30908.1"/>
    <property type="molecule type" value="Transcribed_RNA"/>
</dbReference>
<proteinExistence type="predicted"/>
<dbReference type="AlphaFoldDB" id="A0A0E9RRG1"/>
<evidence type="ECO:0000313" key="1">
    <source>
        <dbReference type="EMBL" id="JAH30908.1"/>
    </source>
</evidence>
<organism evidence="1">
    <name type="scientific">Anguilla anguilla</name>
    <name type="common">European freshwater eel</name>
    <name type="synonym">Muraena anguilla</name>
    <dbReference type="NCBI Taxonomy" id="7936"/>
    <lineage>
        <taxon>Eukaryota</taxon>
        <taxon>Metazoa</taxon>
        <taxon>Chordata</taxon>
        <taxon>Craniata</taxon>
        <taxon>Vertebrata</taxon>
        <taxon>Euteleostomi</taxon>
        <taxon>Actinopterygii</taxon>
        <taxon>Neopterygii</taxon>
        <taxon>Teleostei</taxon>
        <taxon>Anguilliformes</taxon>
        <taxon>Anguillidae</taxon>
        <taxon>Anguilla</taxon>
    </lineage>
</organism>